<dbReference type="STRING" id="354243.BST28_21050"/>
<dbReference type="GO" id="GO:0009306">
    <property type="term" value="P:protein secretion"/>
    <property type="evidence" value="ECO:0007669"/>
    <property type="project" value="InterPro"/>
</dbReference>
<dbReference type="AlphaFoldDB" id="A0A1B8SAV7"/>
<reference evidence="3 5" key="2">
    <citation type="submission" date="2017-02" db="EMBL/GenBank/DDBJ databases">
        <title>The new phylogeny of genus Mycobacterium.</title>
        <authorList>
            <person name="Tortoli E."/>
            <person name="Trovato A."/>
            <person name="Cirillo D.M."/>
        </authorList>
    </citation>
    <scope>NUCLEOTIDE SEQUENCE [LARGE SCALE GENOMIC DNA]</scope>
    <source>
        <strain evidence="3 5">DSM 45093</strain>
    </source>
</reference>
<dbReference type="Proteomes" id="UP000092668">
    <property type="component" value="Unassembled WGS sequence"/>
</dbReference>
<proteinExistence type="predicted"/>
<dbReference type="Pfam" id="PF10824">
    <property type="entry name" value="T7SS_ESX_EspC"/>
    <property type="match status" value="1"/>
</dbReference>
<organism evidence="2 4">
    <name type="scientific">Mycolicibacter kumamotonensis</name>
    <dbReference type="NCBI Taxonomy" id="354243"/>
    <lineage>
        <taxon>Bacteria</taxon>
        <taxon>Bacillati</taxon>
        <taxon>Actinomycetota</taxon>
        <taxon>Actinomycetes</taxon>
        <taxon>Mycobacteriales</taxon>
        <taxon>Mycobacteriaceae</taxon>
        <taxon>Mycolicibacter</taxon>
    </lineage>
</organism>
<reference evidence="2 4" key="1">
    <citation type="submission" date="2015-06" db="EMBL/GenBank/DDBJ databases">
        <title>Genome sequence of Mycobacterium kumamotonense strain Roo.</title>
        <authorList>
            <person name="Greninger A.L."/>
            <person name="Cunningham G."/>
            <person name="Miller S."/>
        </authorList>
    </citation>
    <scope>NUCLEOTIDE SEQUENCE [LARGE SCALE GENOMIC DNA]</scope>
    <source>
        <strain evidence="2 4">Roo</strain>
    </source>
</reference>
<keyword evidence="4" id="KW-1185">Reference proteome</keyword>
<dbReference type="EMBL" id="LFOE01000047">
    <property type="protein sequence ID" value="OBY29860.1"/>
    <property type="molecule type" value="Genomic_DNA"/>
</dbReference>
<dbReference type="InterPro" id="IPR022536">
    <property type="entry name" value="EspC"/>
</dbReference>
<protein>
    <recommendedName>
        <fullName evidence="6">ESX-1 secretion-associated protein</fullName>
    </recommendedName>
</protein>
<accession>A0A1B8SAV7</accession>
<evidence type="ECO:0000313" key="3">
    <source>
        <dbReference type="EMBL" id="ORA76150.1"/>
    </source>
</evidence>
<evidence type="ECO:0000313" key="5">
    <source>
        <dbReference type="Proteomes" id="UP000192713"/>
    </source>
</evidence>
<name>A0A1B8SAV7_9MYCO</name>
<comment type="caution">
    <text evidence="2">The sequence shown here is derived from an EMBL/GenBank/DDBJ whole genome shotgun (WGS) entry which is preliminary data.</text>
</comment>
<gene>
    <name evidence="2" type="ORF">ACT18_20855</name>
    <name evidence="3" type="ORF">BST28_21050</name>
</gene>
<evidence type="ECO:0000313" key="2">
    <source>
        <dbReference type="EMBL" id="OBY29860.1"/>
    </source>
</evidence>
<evidence type="ECO:0008006" key="6">
    <source>
        <dbReference type="Google" id="ProtNLM"/>
    </source>
</evidence>
<evidence type="ECO:0000256" key="1">
    <source>
        <dbReference type="SAM" id="MobiDB-lite"/>
    </source>
</evidence>
<feature type="region of interest" description="Disordered" evidence="1">
    <location>
        <begin position="101"/>
        <end position="144"/>
    </location>
</feature>
<dbReference type="EMBL" id="MVHU01000049">
    <property type="protein sequence ID" value="ORA76150.1"/>
    <property type="molecule type" value="Genomic_DNA"/>
</dbReference>
<sequence length="144" mass="14213">MASFKYSSHMTAPTLKVTPEGLRSVAQRCEALAATVAPALPTVTVSAWQTTGAATSKVNTGMSKTGTACKSRMAASGGKLTTAASNYQAQDDHAAQRLTAVGSHLPAASGTDGGAAGLPPGFTPLVPRSSGGDGGAAGGVRTPR</sequence>
<evidence type="ECO:0000313" key="4">
    <source>
        <dbReference type="Proteomes" id="UP000092668"/>
    </source>
</evidence>
<dbReference type="Proteomes" id="UP000192713">
    <property type="component" value="Unassembled WGS sequence"/>
</dbReference>